<organism evidence="2 3">
    <name type="scientific">Polyangium spumosum</name>
    <dbReference type="NCBI Taxonomy" id="889282"/>
    <lineage>
        <taxon>Bacteria</taxon>
        <taxon>Pseudomonadati</taxon>
        <taxon>Myxococcota</taxon>
        <taxon>Polyangia</taxon>
        <taxon>Polyangiales</taxon>
        <taxon>Polyangiaceae</taxon>
        <taxon>Polyangium</taxon>
    </lineage>
</organism>
<evidence type="ECO:0000313" key="3">
    <source>
        <dbReference type="Proteomes" id="UP000440224"/>
    </source>
</evidence>
<comment type="caution">
    <text evidence="2">The sequence shown here is derived from an EMBL/GenBank/DDBJ whole genome shotgun (WGS) entry which is preliminary data.</text>
</comment>
<keyword evidence="1" id="KW-0732">Signal</keyword>
<dbReference type="AlphaFoldDB" id="A0A6N7PR88"/>
<evidence type="ECO:0000256" key="1">
    <source>
        <dbReference type="SAM" id="SignalP"/>
    </source>
</evidence>
<keyword evidence="3" id="KW-1185">Reference proteome</keyword>
<reference evidence="2 3" key="1">
    <citation type="submission" date="2019-10" db="EMBL/GenBank/DDBJ databases">
        <title>A soil myxobacterium in the family Polyangiaceae.</title>
        <authorList>
            <person name="Li Y."/>
            <person name="Wang J."/>
        </authorList>
    </citation>
    <scope>NUCLEOTIDE SEQUENCE [LARGE SCALE GENOMIC DNA]</scope>
    <source>
        <strain evidence="2 3">DSM 14734</strain>
    </source>
</reference>
<evidence type="ECO:0008006" key="4">
    <source>
        <dbReference type="Google" id="ProtNLM"/>
    </source>
</evidence>
<feature type="chain" id="PRO_5026770861" description="Lipoprotein" evidence="1">
    <location>
        <begin position="28"/>
        <end position="146"/>
    </location>
</feature>
<proteinExistence type="predicted"/>
<gene>
    <name evidence="2" type="ORF">GF068_19700</name>
</gene>
<sequence length="146" mass="14509">MLERFRFLAVHPLSRAAVLLALPLAFAACGSKVVIDGGGATGGGGSGAGGAGGSGSGGDDTLQCGEEPKIGKLVAVCVTMDGDFCPPAETSPVLLGTLAKVMGVCAETSPAACCGEPALRQVVCDLPPSNDECCYHVHYLENAGCP</sequence>
<dbReference type="Proteomes" id="UP000440224">
    <property type="component" value="Unassembled WGS sequence"/>
</dbReference>
<dbReference type="PROSITE" id="PS51257">
    <property type="entry name" value="PROKAR_LIPOPROTEIN"/>
    <property type="match status" value="1"/>
</dbReference>
<dbReference type="RefSeq" id="WP_153820949.1">
    <property type="nucleotide sequence ID" value="NZ_WJIE01000005.1"/>
</dbReference>
<evidence type="ECO:0000313" key="2">
    <source>
        <dbReference type="EMBL" id="MRG94127.1"/>
    </source>
</evidence>
<dbReference type="EMBL" id="WJIE01000005">
    <property type="protein sequence ID" value="MRG94127.1"/>
    <property type="molecule type" value="Genomic_DNA"/>
</dbReference>
<accession>A0A6N7PR88</accession>
<feature type="signal peptide" evidence="1">
    <location>
        <begin position="1"/>
        <end position="27"/>
    </location>
</feature>
<name>A0A6N7PR88_9BACT</name>
<protein>
    <recommendedName>
        <fullName evidence="4">Lipoprotein</fullName>
    </recommendedName>
</protein>
<dbReference type="OrthoDB" id="9865052at2"/>